<keyword evidence="4" id="KW-1185">Reference proteome</keyword>
<sequence length="189" mass="21892">MFPRLRCRGLHHRAVRRGVRRRVAELTMSEDRIARLEAEVRELRDQLEIREILAKYGFTADMGHSRAYAELFTEDGVYDLDDGWTIEGRDALAAMIEDPNGLHKREIENRSQHVPTNILVRVDGDTAWSESYSQVVVGTPDGGYRVMTAGYNRFDYARVDDRWLIKRRLRRAVGGPEWGGETIRRFQEG</sequence>
<evidence type="ECO:0000313" key="3">
    <source>
        <dbReference type="EMBL" id="TZG27690.1"/>
    </source>
</evidence>
<dbReference type="Pfam" id="PF13577">
    <property type="entry name" value="SnoaL_4"/>
    <property type="match status" value="1"/>
</dbReference>
<proteinExistence type="predicted"/>
<dbReference type="SUPFAM" id="SSF54427">
    <property type="entry name" value="NTF2-like"/>
    <property type="match status" value="1"/>
</dbReference>
<evidence type="ECO:0000259" key="2">
    <source>
        <dbReference type="Pfam" id="PF13577"/>
    </source>
</evidence>
<dbReference type="InterPro" id="IPR037401">
    <property type="entry name" value="SnoaL-like"/>
</dbReference>
<comment type="caution">
    <text evidence="3">The sequence shown here is derived from an EMBL/GenBank/DDBJ whole genome shotgun (WGS) entry which is preliminary data.</text>
</comment>
<dbReference type="Gene3D" id="3.10.450.50">
    <property type="match status" value="1"/>
</dbReference>
<name>A0A5D9C9F5_9SPHN</name>
<accession>A0A5D9C9F5</accession>
<feature type="domain" description="SnoaL-like" evidence="2">
    <location>
        <begin position="41"/>
        <end position="168"/>
    </location>
</feature>
<feature type="coiled-coil region" evidence="1">
    <location>
        <begin position="26"/>
        <end position="53"/>
    </location>
</feature>
<dbReference type="InterPro" id="IPR032710">
    <property type="entry name" value="NTF2-like_dom_sf"/>
</dbReference>
<dbReference type="EMBL" id="VTOU01000002">
    <property type="protein sequence ID" value="TZG27690.1"/>
    <property type="molecule type" value="Genomic_DNA"/>
</dbReference>
<evidence type="ECO:0000313" key="4">
    <source>
        <dbReference type="Proteomes" id="UP000322077"/>
    </source>
</evidence>
<protein>
    <submittedName>
        <fullName evidence="3">Nuclear transport factor 2 family protein</fullName>
    </submittedName>
</protein>
<dbReference type="AlphaFoldDB" id="A0A5D9C9F5"/>
<keyword evidence="1" id="KW-0175">Coiled coil</keyword>
<organism evidence="3 4">
    <name type="scientific">Sphingomonas montanisoli</name>
    <dbReference type="NCBI Taxonomy" id="2606412"/>
    <lineage>
        <taxon>Bacteria</taxon>
        <taxon>Pseudomonadati</taxon>
        <taxon>Pseudomonadota</taxon>
        <taxon>Alphaproteobacteria</taxon>
        <taxon>Sphingomonadales</taxon>
        <taxon>Sphingomonadaceae</taxon>
        <taxon>Sphingomonas</taxon>
    </lineage>
</organism>
<evidence type="ECO:0000256" key="1">
    <source>
        <dbReference type="SAM" id="Coils"/>
    </source>
</evidence>
<gene>
    <name evidence="3" type="ORF">FYJ91_08960</name>
</gene>
<dbReference type="Proteomes" id="UP000322077">
    <property type="component" value="Unassembled WGS sequence"/>
</dbReference>
<reference evidence="3 4" key="1">
    <citation type="submission" date="2019-08" db="EMBL/GenBank/DDBJ databases">
        <authorList>
            <person name="Wang G."/>
            <person name="Xu Z."/>
        </authorList>
    </citation>
    <scope>NUCLEOTIDE SEQUENCE [LARGE SCALE GENOMIC DNA]</scope>
    <source>
        <strain evidence="3 4">ZX</strain>
    </source>
</reference>